<accession>A0A1E3WG75</accession>
<reference evidence="1 2" key="1">
    <citation type="journal article" date="2016" name="Environ. Microbiol.">
        <title>New Methyloceanibacter diversity from North Sea sediments includes methanotroph containing solely the soluble methane monooxygenase.</title>
        <authorList>
            <person name="Vekeman B."/>
            <person name="Kerckhof F.M."/>
            <person name="Cremers G."/>
            <person name="de Vos P."/>
            <person name="Vandamme P."/>
            <person name="Boon N."/>
            <person name="Op den Camp H.J."/>
            <person name="Heylen K."/>
        </authorList>
    </citation>
    <scope>NUCLEOTIDE SEQUENCE [LARGE SCALE GENOMIC DNA]</scope>
    <source>
        <strain evidence="1 2">R-67177</strain>
    </source>
</reference>
<protein>
    <submittedName>
        <fullName evidence="1">Uncharacterized protein</fullName>
    </submittedName>
</protein>
<dbReference type="EMBL" id="LPWD01000023">
    <property type="protein sequence ID" value="ODS04047.1"/>
    <property type="molecule type" value="Genomic_DNA"/>
</dbReference>
<name>A0A1E3WG75_9HYPH</name>
<evidence type="ECO:0000313" key="2">
    <source>
        <dbReference type="Proteomes" id="UP000095042"/>
    </source>
</evidence>
<keyword evidence="2" id="KW-1185">Reference proteome</keyword>
<evidence type="ECO:0000313" key="1">
    <source>
        <dbReference type="EMBL" id="ODS04047.1"/>
    </source>
</evidence>
<dbReference type="OrthoDB" id="8480861at2"/>
<dbReference type="Proteomes" id="UP000095042">
    <property type="component" value="Unassembled WGS sequence"/>
</dbReference>
<dbReference type="RefSeq" id="WP_069622755.1">
    <property type="nucleotide sequence ID" value="NZ_LPWD01000023.1"/>
</dbReference>
<dbReference type="AlphaFoldDB" id="A0A1E3WG75"/>
<proteinExistence type="predicted"/>
<sequence>MEDSDLVALVRVISVTCTSITKDPQTGEQLPGYLAKLRVIEASKGDVRPGGEVLVTFRAIPSGALARGPCSTIRARRCGRT</sequence>
<organism evidence="1 2">
    <name type="scientific">Methyloceanibacter marginalis</name>
    <dbReference type="NCBI Taxonomy" id="1774971"/>
    <lineage>
        <taxon>Bacteria</taxon>
        <taxon>Pseudomonadati</taxon>
        <taxon>Pseudomonadota</taxon>
        <taxon>Alphaproteobacteria</taxon>
        <taxon>Hyphomicrobiales</taxon>
        <taxon>Hyphomicrobiaceae</taxon>
        <taxon>Methyloceanibacter</taxon>
    </lineage>
</organism>
<comment type="caution">
    <text evidence="1">The sequence shown here is derived from an EMBL/GenBank/DDBJ whole genome shotgun (WGS) entry which is preliminary data.</text>
</comment>
<gene>
    <name evidence="1" type="ORF">AUC71_06260</name>
</gene>